<dbReference type="GO" id="GO:0003924">
    <property type="term" value="F:GTPase activity"/>
    <property type="evidence" value="ECO:0007669"/>
    <property type="project" value="InterPro"/>
</dbReference>
<gene>
    <name evidence="8" type="ORF">J2S13_000027</name>
</gene>
<name>A0AAJ1WHS5_9BACI</name>
<feature type="coiled-coil region" evidence="6">
    <location>
        <begin position="560"/>
        <end position="587"/>
    </location>
</feature>
<organism evidence="8 9">
    <name type="scientific">Oikeobacillus pervagus</name>
    <dbReference type="NCBI Taxonomy" id="1325931"/>
    <lineage>
        <taxon>Bacteria</taxon>
        <taxon>Bacillati</taxon>
        <taxon>Bacillota</taxon>
        <taxon>Bacilli</taxon>
        <taxon>Bacillales</taxon>
        <taxon>Bacillaceae</taxon>
        <taxon>Oikeobacillus</taxon>
    </lineage>
</organism>
<keyword evidence="9" id="KW-1185">Reference proteome</keyword>
<sequence length="1213" mass="141106">MAKTVQHQSLETIIARTVHLYERFSSFGDEERAKKAKLFLKKLYEKEFIVAFCGHFSAGKSTMINELTGEKLLPSSPIPTSANLVKIHHANEDFAKVYYKTKSPLLFRAPYRFEKVKEFCKNGDEVEAIEIGHQHSNLPNEVTVMDTPGVDSTDDAHRISTESALHLADMVFYVMDYNHVQSELNFIYTKDLLSHGVKLYLIINQIDKHREEELSFKEFKESVYKSFETWNVEPEAFFFTSLKEPQMADNDFHQVQKLIHESMNNREELAFQSAITMMNRLISEHIQWLETENDEKRQQNLSILGTEFDEELIFSKELQVQEEREKRDPNYLLSPFETDRETILKNAYLMPATTRDLARQYLESVQSDFKVGLLFSKKKTEEERKRRLHVLLTDLQEKVQSQLEWHLRQLFSQWMKKANIMDDELQIAAEELSVPVDEQLLYNTVKHGARVTGDYVLHYCDDVANQLKKIAISITNQMKEQVIEKIMIRFHSEEKQLMEKWKIWHEKAEAIRSMENLDKIENTRKKELQTIIENDDVTIPPPFQNLISEWEYESEMVEIYKEDEDQAEQQKGEKEDVIQEKSAVEIEYDDSISVEKTTAKLHFMAERLEGVPGFSRFITGLKNKAERLEKREYTIALFGAFSAGKSSFANAMLGEKVLPVSPNPTTAAVNRIHPPNEQFAHRTAAVHFKTSEQMLSDVQGSLELFSESVQSLQEAYSKIPSILNNHNGEGKEKIHLSFLKAFYDGFSQYGTELGSTLTVDLDEFRGFVANEKQSCFVESIDLYYDCDFTREGVTLVDTPGADSINARHTGVAFEYIKNSDAILFVTYYNHAFSKADREFLIQLGRVKDAFELDKMFFLVNAIDLASNEEEVNEVISYVKDQLLQYGIRFPRIHGVSSLLAMEEQKQNITDGPSNIGKFKLAFGQFIEGELTKMAVQTAEAEWERGLKRLQQLIHTAKENRNSRAEKLAEWVQQEQEIAACIEQEQPNLLQKRLSQEVDELVFYVKQRVFYRFSDFFKEAFNPAMFQGNYNVKTTLSEALHELLHSVGYDFAQELRATSLRTENHVHQLLTDKYEQLQTHYQSIQDQLVFSSFELSSEETPEFPVAFQEEPETTFASTLSLFKNAKSFFEKNEKQVMRDQLEEILSRLADDYLLKEKNKLFDWAMEELQQQFTKMKEQLFTDCSEQFTSWKEVLDSVENIDEWEEILTSIQKNR</sequence>
<protein>
    <submittedName>
        <fullName evidence="8">Small GTP-binding protein</fullName>
    </submittedName>
</protein>
<comment type="subcellular location">
    <subcellularLocation>
        <location evidence="1">Membrane</location>
    </subcellularLocation>
</comment>
<evidence type="ECO:0000256" key="1">
    <source>
        <dbReference type="ARBA" id="ARBA00004370"/>
    </source>
</evidence>
<evidence type="ECO:0000313" key="9">
    <source>
        <dbReference type="Proteomes" id="UP001237207"/>
    </source>
</evidence>
<dbReference type="PANTHER" id="PTHR10465:SF0">
    <property type="entry name" value="SARCALUMENIN"/>
    <property type="match status" value="1"/>
</dbReference>
<evidence type="ECO:0000256" key="3">
    <source>
        <dbReference type="ARBA" id="ARBA00022801"/>
    </source>
</evidence>
<feature type="domain" description="Dynamin N-terminal" evidence="7">
    <location>
        <begin position="635"/>
        <end position="855"/>
    </location>
</feature>
<comment type="caution">
    <text evidence="8">The sequence shown here is derived from an EMBL/GenBank/DDBJ whole genome shotgun (WGS) entry which is preliminary data.</text>
</comment>
<dbReference type="RefSeq" id="WP_307255621.1">
    <property type="nucleotide sequence ID" value="NZ_JAUSUC010000001.1"/>
</dbReference>
<dbReference type="Gene3D" id="3.40.50.300">
    <property type="entry name" value="P-loop containing nucleotide triphosphate hydrolases"/>
    <property type="match status" value="2"/>
</dbReference>
<accession>A0AAJ1WHS5</accession>
<evidence type="ECO:0000313" key="8">
    <source>
        <dbReference type="EMBL" id="MDQ0213633.1"/>
    </source>
</evidence>
<dbReference type="GO" id="GO:0005525">
    <property type="term" value="F:GTP binding"/>
    <property type="evidence" value="ECO:0007669"/>
    <property type="project" value="UniProtKB-KW"/>
</dbReference>
<keyword evidence="4" id="KW-0342">GTP-binding</keyword>
<dbReference type="SUPFAM" id="SSF52540">
    <property type="entry name" value="P-loop containing nucleoside triphosphate hydrolases"/>
    <property type="match status" value="2"/>
</dbReference>
<dbReference type="Proteomes" id="UP001237207">
    <property type="component" value="Unassembled WGS sequence"/>
</dbReference>
<evidence type="ECO:0000256" key="2">
    <source>
        <dbReference type="ARBA" id="ARBA00022741"/>
    </source>
</evidence>
<dbReference type="CDD" id="cd09912">
    <property type="entry name" value="DLP_2"/>
    <property type="match status" value="2"/>
</dbReference>
<evidence type="ECO:0000256" key="4">
    <source>
        <dbReference type="ARBA" id="ARBA00023134"/>
    </source>
</evidence>
<reference evidence="8" key="1">
    <citation type="submission" date="2023-07" db="EMBL/GenBank/DDBJ databases">
        <title>Genomic Encyclopedia of Type Strains, Phase IV (KMG-IV): sequencing the most valuable type-strain genomes for metagenomic binning, comparative biology and taxonomic classification.</title>
        <authorList>
            <person name="Goeker M."/>
        </authorList>
    </citation>
    <scope>NUCLEOTIDE SEQUENCE</scope>
    <source>
        <strain evidence="8">DSM 23947</strain>
    </source>
</reference>
<evidence type="ECO:0000259" key="7">
    <source>
        <dbReference type="Pfam" id="PF00350"/>
    </source>
</evidence>
<dbReference type="InterPro" id="IPR027417">
    <property type="entry name" value="P-loop_NTPase"/>
</dbReference>
<dbReference type="GO" id="GO:0016020">
    <property type="term" value="C:membrane"/>
    <property type="evidence" value="ECO:0007669"/>
    <property type="project" value="UniProtKB-SubCell"/>
</dbReference>
<dbReference type="AlphaFoldDB" id="A0AAJ1WHS5"/>
<keyword evidence="3" id="KW-0378">Hydrolase</keyword>
<keyword evidence="2" id="KW-0547">Nucleotide-binding</keyword>
<keyword evidence="5" id="KW-0472">Membrane</keyword>
<dbReference type="InterPro" id="IPR027094">
    <property type="entry name" value="Mitofusin_fam"/>
</dbReference>
<dbReference type="InterPro" id="IPR045063">
    <property type="entry name" value="Dynamin_N"/>
</dbReference>
<proteinExistence type="predicted"/>
<keyword evidence="6" id="KW-0175">Coiled coil</keyword>
<evidence type="ECO:0000256" key="5">
    <source>
        <dbReference type="ARBA" id="ARBA00023136"/>
    </source>
</evidence>
<dbReference type="EMBL" id="JAUSUC010000001">
    <property type="protein sequence ID" value="MDQ0213633.1"/>
    <property type="molecule type" value="Genomic_DNA"/>
</dbReference>
<evidence type="ECO:0000256" key="6">
    <source>
        <dbReference type="SAM" id="Coils"/>
    </source>
</evidence>
<dbReference type="Pfam" id="PF00350">
    <property type="entry name" value="Dynamin_N"/>
    <property type="match status" value="2"/>
</dbReference>
<feature type="domain" description="Dynamin N-terminal" evidence="7">
    <location>
        <begin position="50"/>
        <end position="203"/>
    </location>
</feature>
<dbReference type="PANTHER" id="PTHR10465">
    <property type="entry name" value="TRANSMEMBRANE GTPASE FZO1"/>
    <property type="match status" value="1"/>
</dbReference>